<feature type="compositionally biased region" description="Basic and acidic residues" evidence="2">
    <location>
        <begin position="711"/>
        <end position="725"/>
    </location>
</feature>
<keyword evidence="5" id="KW-1185">Reference proteome</keyword>
<name>A0A5M9HZU6_9FIRM</name>
<evidence type="ECO:0000256" key="1">
    <source>
        <dbReference type="ARBA" id="ARBA00004196"/>
    </source>
</evidence>
<evidence type="ECO:0000256" key="2">
    <source>
        <dbReference type="SAM" id="MobiDB-lite"/>
    </source>
</evidence>
<proteinExistence type="predicted"/>
<keyword evidence="3" id="KW-0732">Signal</keyword>
<dbReference type="Gene3D" id="2.60.40.4270">
    <property type="entry name" value="Listeria-Bacteroides repeat domain"/>
    <property type="match status" value="1"/>
</dbReference>
<comment type="subcellular location">
    <subcellularLocation>
        <location evidence="1">Cell envelope</location>
    </subcellularLocation>
</comment>
<evidence type="ECO:0000313" key="4">
    <source>
        <dbReference type="EMBL" id="KAA8502227.1"/>
    </source>
</evidence>
<dbReference type="OrthoDB" id="1864184at2"/>
<evidence type="ECO:0000313" key="5">
    <source>
        <dbReference type="Proteomes" id="UP000322025"/>
    </source>
</evidence>
<dbReference type="AlphaFoldDB" id="A0A5M9HZU6"/>
<dbReference type="PROSITE" id="PS51257">
    <property type="entry name" value="PROKAR_LIPOPROTEIN"/>
    <property type="match status" value="1"/>
</dbReference>
<dbReference type="RefSeq" id="WP_150310330.1">
    <property type="nucleotide sequence ID" value="NZ_VMSO01000003.1"/>
</dbReference>
<dbReference type="Pfam" id="PF09479">
    <property type="entry name" value="Flg_new"/>
    <property type="match status" value="2"/>
</dbReference>
<feature type="signal peptide" evidence="3">
    <location>
        <begin position="1"/>
        <end position="27"/>
    </location>
</feature>
<dbReference type="GO" id="GO:0030313">
    <property type="term" value="C:cell envelope"/>
    <property type="evidence" value="ECO:0007669"/>
    <property type="project" value="UniProtKB-SubCell"/>
</dbReference>
<accession>A0A5M9HZU6</accession>
<organism evidence="4 5">
    <name type="scientific">Mediterraneibacter catenae</name>
    <dbReference type="NCBI Taxonomy" id="2594882"/>
    <lineage>
        <taxon>Bacteria</taxon>
        <taxon>Bacillati</taxon>
        <taxon>Bacillota</taxon>
        <taxon>Clostridia</taxon>
        <taxon>Lachnospirales</taxon>
        <taxon>Lachnospiraceae</taxon>
        <taxon>Mediterraneibacter</taxon>
    </lineage>
</organism>
<reference evidence="4" key="1">
    <citation type="submission" date="2019-07" db="EMBL/GenBank/DDBJ databases">
        <authorList>
            <person name="Wongkuna S."/>
            <person name="Scaria J."/>
        </authorList>
    </citation>
    <scope>NUCLEOTIDE SEQUENCE [LARGE SCALE GENOMIC DNA]</scope>
    <source>
        <strain evidence="4">SW178</strain>
    </source>
</reference>
<protein>
    <submittedName>
        <fullName evidence="4">InlB B-repeat-containing protein</fullName>
    </submittedName>
</protein>
<gene>
    <name evidence="4" type="ORF">FNY66_03630</name>
</gene>
<evidence type="ECO:0000256" key="3">
    <source>
        <dbReference type="SAM" id="SignalP"/>
    </source>
</evidence>
<dbReference type="EMBL" id="VMSO01000003">
    <property type="protein sequence ID" value="KAA8502227.1"/>
    <property type="molecule type" value="Genomic_DNA"/>
</dbReference>
<comment type="caution">
    <text evidence="4">The sequence shown here is derived from an EMBL/GenBank/DDBJ whole genome shotgun (WGS) entry which is preliminary data.</text>
</comment>
<feature type="region of interest" description="Disordered" evidence="2">
    <location>
        <begin position="703"/>
        <end position="746"/>
    </location>
</feature>
<dbReference type="Proteomes" id="UP000322025">
    <property type="component" value="Unassembled WGS sequence"/>
</dbReference>
<dbReference type="InterPro" id="IPR042229">
    <property type="entry name" value="Listeria/Bacterioides_rpt_sf"/>
</dbReference>
<sequence>MKRRWTGFLAAVVILVSSCLPALSTIAAEKEETASRAAAYTAGMERKQADYTVIYTARDGENETVLAKEIFRAPVGETVNIQHKDFKNYAREAGQDMTILVTADGRAVKKVYYTRLFYDRIVFRTEGTYISPIYGWAGRDISDDIAKIKDPVWPGYVFRGWDREIPSVMPEGEYVVNALWEPGESRYTVLRWMENAEDEGYTLLGDTEVRTAQTGTVVTASQADIDRAGIMADWFPDSDYYKDYYGFDYARCEDVEVTADGRAVLNLYYDREIWTINLHEEAAHESEASDSLVPNDDIWYTAQGKYGAPLPDDFPTMEEMEAYYMGKTQFQDVQFLGVRDEFEAVSRHLDTFYFQDLAVGNHTFDAYPWLERDSYPVYVTYLKESADGRFRKVRVESAQVDKNPAVYGAEITVLHPKGLTCEGGWYTTGNSVEECEQKEKIPISDGQILSDGKCVFRNVGSHLFVYLKRDTFTLNYIDGRNDGESVIYRKEKVTYRDKVSLEYRPEQGEEHSGDRFAGWYLSPALTDSGNPLTVLRIPAQDVNVYAGWYPAEWSVRFEVQGEVEVPGEQIVLDGTLAEIPQEPEREGHIFLGWFSDPGETDVRQAWDFWRPVESDITLYAGWHPVGDTVYTVRHVIEGESDPFYEAAGTGKSGDIIFVRPLYISDEGYPSDQYLETESVGKKITLKQNEDNIITFTYKKTDAEGEETLPDSGREELDSDTTDKGAKPGSGDAGDMPDTGDDDIIPDTGNRAYPHRVILTMAAALCLAAGMALWRKSISGSL</sequence>
<dbReference type="InterPro" id="IPR013378">
    <property type="entry name" value="InlB-like_B-rpt"/>
</dbReference>
<feature type="chain" id="PRO_5024459688" evidence="3">
    <location>
        <begin position="28"/>
        <end position="781"/>
    </location>
</feature>